<comment type="caution">
    <text evidence="1">The sequence shown here is derived from an EMBL/GenBank/DDBJ whole genome shotgun (WGS) entry which is preliminary data.</text>
</comment>
<organism evidence="1 2">
    <name type="scientific">Vermiconidia calcicola</name>
    <dbReference type="NCBI Taxonomy" id="1690605"/>
    <lineage>
        <taxon>Eukaryota</taxon>
        <taxon>Fungi</taxon>
        <taxon>Dikarya</taxon>
        <taxon>Ascomycota</taxon>
        <taxon>Pezizomycotina</taxon>
        <taxon>Dothideomycetes</taxon>
        <taxon>Dothideomycetidae</taxon>
        <taxon>Mycosphaerellales</taxon>
        <taxon>Extremaceae</taxon>
        <taxon>Vermiconidia</taxon>
    </lineage>
</organism>
<accession>A0ACC3M8Y5</accession>
<protein>
    <submittedName>
        <fullName evidence="1">Uncharacterized protein</fullName>
    </submittedName>
</protein>
<evidence type="ECO:0000313" key="2">
    <source>
        <dbReference type="Proteomes" id="UP001281147"/>
    </source>
</evidence>
<dbReference type="EMBL" id="JAUTXU010000500">
    <property type="protein sequence ID" value="KAK3679571.1"/>
    <property type="molecule type" value="Genomic_DNA"/>
</dbReference>
<name>A0ACC3M8Y5_9PEZI</name>
<gene>
    <name evidence="1" type="ORF">LTR37_021403</name>
</gene>
<proteinExistence type="predicted"/>
<dbReference type="Proteomes" id="UP001281147">
    <property type="component" value="Unassembled WGS sequence"/>
</dbReference>
<sequence length="345" mass="38102">MPPKATQERPKVLGHLAVKLSPLEEWRRVMNHMVAAYRAEEKSHGAFDARTGGQVNEEQWKHCCAQRTTIEHELDQLSRVMSAEDVAASRTRLQQTLRVRRSEFNNAAIWAEGAERLLIDMDAEATKSAATNQQQQYEQALVLAQDVAQAASTQATKNVISVADIWIGGIAAWTTKIAQEHRAEEIDTTGQIDKVALINNLIAGFSSSQDSRFNTIGAAIKAAASDRDDALKQVEEGYGSMRPEDIYNIPVRFRAWAIQQYELFNAELTNVTAQQAAQRQNQASIASTGFLLGQQSASQSAAPSRLQLPVVIPQRGALDESRMITEGEELDESRMIKAAGEDDEQ</sequence>
<reference evidence="1" key="1">
    <citation type="submission" date="2023-07" db="EMBL/GenBank/DDBJ databases">
        <title>Black Yeasts Isolated from many extreme environments.</title>
        <authorList>
            <person name="Coleine C."/>
            <person name="Stajich J.E."/>
            <person name="Selbmann L."/>
        </authorList>
    </citation>
    <scope>NUCLEOTIDE SEQUENCE</scope>
    <source>
        <strain evidence="1">CCFEE 5714</strain>
    </source>
</reference>
<evidence type="ECO:0000313" key="1">
    <source>
        <dbReference type="EMBL" id="KAK3679571.1"/>
    </source>
</evidence>
<keyword evidence="2" id="KW-1185">Reference proteome</keyword>